<dbReference type="STRING" id="1073089.A0A1L9RLR0"/>
<dbReference type="InterPro" id="IPR036047">
    <property type="entry name" value="F-box-like_dom_sf"/>
</dbReference>
<name>A0A1L9RLR0_ASPWE</name>
<dbReference type="Proteomes" id="UP000184383">
    <property type="component" value="Unassembled WGS sequence"/>
</dbReference>
<organism evidence="2 3">
    <name type="scientific">Aspergillus wentii DTO 134E9</name>
    <dbReference type="NCBI Taxonomy" id="1073089"/>
    <lineage>
        <taxon>Eukaryota</taxon>
        <taxon>Fungi</taxon>
        <taxon>Dikarya</taxon>
        <taxon>Ascomycota</taxon>
        <taxon>Pezizomycotina</taxon>
        <taxon>Eurotiomycetes</taxon>
        <taxon>Eurotiomycetidae</taxon>
        <taxon>Eurotiales</taxon>
        <taxon>Aspergillaceae</taxon>
        <taxon>Aspergillus</taxon>
        <taxon>Aspergillus subgen. Cremei</taxon>
    </lineage>
</organism>
<evidence type="ECO:0000313" key="2">
    <source>
        <dbReference type="EMBL" id="OJJ35861.1"/>
    </source>
</evidence>
<dbReference type="Gene3D" id="1.20.1280.50">
    <property type="match status" value="1"/>
</dbReference>
<dbReference type="VEuPathDB" id="FungiDB:ASPWEDRAFT_172650"/>
<feature type="domain" description="F-box" evidence="1">
    <location>
        <begin position="14"/>
        <end position="60"/>
    </location>
</feature>
<dbReference type="InterPro" id="IPR001810">
    <property type="entry name" value="F-box_dom"/>
</dbReference>
<sequence>MPDSSTGVCQRNPTDIFGCLPLELQENIAIHLSVNDVLGLRLASRGLSQLFHSSKFWKSQFEINSQRGFLAHVVERLSEEDRQKLDWRLLFHCTNQLKCSHEFEYSIRIWEISKWLRDTVLSNRTGQPIPQFHGISLHSYHNSVYSTDQTIAVDILPGLAQIAISAYETAGRLHITGLEFIYNDHPVTVVGYTTPGARTVKESDYIKGCLEIAPYLQPTHERSPIRSYYHYPGLRVVLDADAFRGFYFGTLRHAGVCCISVARKDGFYSAIVGQCIPYPNSEDRSLAFNMEMEEVTQFIGRFKDRKLMDMGIRGRRRQRNVKGQLHKVRKSERVRERKR</sequence>
<dbReference type="GeneID" id="63746799"/>
<evidence type="ECO:0000259" key="1">
    <source>
        <dbReference type="PROSITE" id="PS50181"/>
    </source>
</evidence>
<reference evidence="3" key="1">
    <citation type="journal article" date="2017" name="Genome Biol.">
        <title>Comparative genomics reveals high biological diversity and specific adaptations in the industrially and medically important fungal genus Aspergillus.</title>
        <authorList>
            <person name="de Vries R.P."/>
            <person name="Riley R."/>
            <person name="Wiebenga A."/>
            <person name="Aguilar-Osorio G."/>
            <person name="Amillis S."/>
            <person name="Uchima C.A."/>
            <person name="Anderluh G."/>
            <person name="Asadollahi M."/>
            <person name="Askin M."/>
            <person name="Barry K."/>
            <person name="Battaglia E."/>
            <person name="Bayram O."/>
            <person name="Benocci T."/>
            <person name="Braus-Stromeyer S.A."/>
            <person name="Caldana C."/>
            <person name="Canovas D."/>
            <person name="Cerqueira G.C."/>
            <person name="Chen F."/>
            <person name="Chen W."/>
            <person name="Choi C."/>
            <person name="Clum A."/>
            <person name="Dos Santos R.A."/>
            <person name="Damasio A.R."/>
            <person name="Diallinas G."/>
            <person name="Emri T."/>
            <person name="Fekete E."/>
            <person name="Flipphi M."/>
            <person name="Freyberg S."/>
            <person name="Gallo A."/>
            <person name="Gournas C."/>
            <person name="Habgood R."/>
            <person name="Hainaut M."/>
            <person name="Harispe M.L."/>
            <person name="Henrissat B."/>
            <person name="Hilden K.S."/>
            <person name="Hope R."/>
            <person name="Hossain A."/>
            <person name="Karabika E."/>
            <person name="Karaffa L."/>
            <person name="Karanyi Z."/>
            <person name="Krasevec N."/>
            <person name="Kuo A."/>
            <person name="Kusch H."/>
            <person name="LaButti K."/>
            <person name="Lagendijk E.L."/>
            <person name="Lapidus A."/>
            <person name="Levasseur A."/>
            <person name="Lindquist E."/>
            <person name="Lipzen A."/>
            <person name="Logrieco A.F."/>
            <person name="MacCabe A."/>
            <person name="Maekelae M.R."/>
            <person name="Malavazi I."/>
            <person name="Melin P."/>
            <person name="Meyer V."/>
            <person name="Mielnichuk N."/>
            <person name="Miskei M."/>
            <person name="Molnar A.P."/>
            <person name="Mule G."/>
            <person name="Ngan C.Y."/>
            <person name="Orejas M."/>
            <person name="Orosz E."/>
            <person name="Ouedraogo J.P."/>
            <person name="Overkamp K.M."/>
            <person name="Park H.-S."/>
            <person name="Perrone G."/>
            <person name="Piumi F."/>
            <person name="Punt P.J."/>
            <person name="Ram A.F."/>
            <person name="Ramon A."/>
            <person name="Rauscher S."/>
            <person name="Record E."/>
            <person name="Riano-Pachon D.M."/>
            <person name="Robert V."/>
            <person name="Roehrig J."/>
            <person name="Ruller R."/>
            <person name="Salamov A."/>
            <person name="Salih N.S."/>
            <person name="Samson R.A."/>
            <person name="Sandor E."/>
            <person name="Sanguinetti M."/>
            <person name="Schuetze T."/>
            <person name="Sepcic K."/>
            <person name="Shelest E."/>
            <person name="Sherlock G."/>
            <person name="Sophianopoulou V."/>
            <person name="Squina F.M."/>
            <person name="Sun H."/>
            <person name="Susca A."/>
            <person name="Todd R.B."/>
            <person name="Tsang A."/>
            <person name="Unkles S.E."/>
            <person name="van de Wiele N."/>
            <person name="van Rossen-Uffink D."/>
            <person name="Oliveira J.V."/>
            <person name="Vesth T.C."/>
            <person name="Visser J."/>
            <person name="Yu J.-H."/>
            <person name="Zhou M."/>
            <person name="Andersen M.R."/>
            <person name="Archer D.B."/>
            <person name="Baker S.E."/>
            <person name="Benoit I."/>
            <person name="Brakhage A.A."/>
            <person name="Braus G.H."/>
            <person name="Fischer R."/>
            <person name="Frisvad J.C."/>
            <person name="Goldman G.H."/>
            <person name="Houbraken J."/>
            <person name="Oakley B."/>
            <person name="Pocsi I."/>
            <person name="Scazzocchio C."/>
            <person name="Seiboth B."/>
            <person name="vanKuyk P.A."/>
            <person name="Wortman J."/>
            <person name="Dyer P.S."/>
            <person name="Grigoriev I.V."/>
        </authorList>
    </citation>
    <scope>NUCLEOTIDE SEQUENCE [LARGE SCALE GENOMIC DNA]</scope>
    <source>
        <strain evidence="3">DTO 134E9</strain>
    </source>
</reference>
<dbReference type="PROSITE" id="PS50181">
    <property type="entry name" value="FBOX"/>
    <property type="match status" value="1"/>
</dbReference>
<dbReference type="Pfam" id="PF00646">
    <property type="entry name" value="F-box"/>
    <property type="match status" value="1"/>
</dbReference>
<protein>
    <recommendedName>
        <fullName evidence="1">F-box domain-containing protein</fullName>
    </recommendedName>
</protein>
<proteinExistence type="predicted"/>
<accession>A0A1L9RLR0</accession>
<dbReference type="AlphaFoldDB" id="A0A1L9RLR0"/>
<dbReference type="EMBL" id="KV878212">
    <property type="protein sequence ID" value="OJJ35861.1"/>
    <property type="molecule type" value="Genomic_DNA"/>
</dbReference>
<evidence type="ECO:0000313" key="3">
    <source>
        <dbReference type="Proteomes" id="UP000184383"/>
    </source>
</evidence>
<dbReference type="OrthoDB" id="5273847at2759"/>
<keyword evidence="3" id="KW-1185">Reference proteome</keyword>
<dbReference type="RefSeq" id="XP_040689537.1">
    <property type="nucleotide sequence ID" value="XM_040830951.1"/>
</dbReference>
<gene>
    <name evidence="2" type="ORF">ASPWEDRAFT_172650</name>
</gene>
<dbReference type="SUPFAM" id="SSF81383">
    <property type="entry name" value="F-box domain"/>
    <property type="match status" value="1"/>
</dbReference>